<dbReference type="Pfam" id="PF03033">
    <property type="entry name" value="Glyco_transf_28"/>
    <property type="match status" value="1"/>
</dbReference>
<gene>
    <name evidence="3" type="ordered locus">AM1_2011</name>
</gene>
<dbReference type="InterPro" id="IPR002213">
    <property type="entry name" value="UDP_glucos_trans"/>
</dbReference>
<dbReference type="Gene3D" id="3.40.50.2000">
    <property type="entry name" value="Glycogen Phosphorylase B"/>
    <property type="match status" value="2"/>
</dbReference>
<dbReference type="KEGG" id="amr:AM1_2011"/>
<dbReference type="HOGENOM" id="CLU_000537_8_0_3"/>
<feature type="domain" description="Erythromycin biosynthesis protein CIII-like C-terminal" evidence="2">
    <location>
        <begin position="299"/>
        <end position="401"/>
    </location>
</feature>
<dbReference type="GO" id="GO:0008194">
    <property type="term" value="F:UDP-glycosyltransferase activity"/>
    <property type="evidence" value="ECO:0007669"/>
    <property type="project" value="InterPro"/>
</dbReference>
<keyword evidence="4" id="KW-1185">Reference proteome</keyword>
<dbReference type="PANTHER" id="PTHR48050">
    <property type="entry name" value="STEROL 3-BETA-GLUCOSYLTRANSFERASE"/>
    <property type="match status" value="1"/>
</dbReference>
<keyword evidence="3" id="KW-0808">Transferase</keyword>
<dbReference type="Proteomes" id="UP000000268">
    <property type="component" value="Chromosome"/>
</dbReference>
<dbReference type="InterPro" id="IPR004276">
    <property type="entry name" value="GlycoTrans_28_N"/>
</dbReference>
<dbReference type="CAZy" id="GT1">
    <property type="family name" value="Glycosyltransferase Family 1"/>
</dbReference>
<feature type="domain" description="Glycosyltransferase family 28 N-terminal" evidence="1">
    <location>
        <begin position="4"/>
        <end position="129"/>
    </location>
</feature>
<dbReference type="PANTHER" id="PTHR48050:SF13">
    <property type="entry name" value="STEROL 3-BETA-GLUCOSYLTRANSFERASE UGT80A2"/>
    <property type="match status" value="1"/>
</dbReference>
<sequence>MSRIVLTTIGSLGDLHPKIAIAIELRHRGHEVVFATHQEYQDRIETLGFEFHRMRPDNTALHDPQEMARMMDLKTGTEYVVRNWVCASLRETYADLMNAAQNADLIINGEGVLAARLVAEKLGIPWVLTVLQPLAFLSAKDASVAPGLPSIFQLPGLNVVAQSAIRQLAKVMTQSWVKPIHQLRQELGLPALKGNPLVDDKYSPHLVLAMFSSVLAKPQLDWPDKAMLTGFAFYDGSAGGQKLSPELVRFLNAGEPPIVFTLGSAAVMDPGRFYLESIQATQALNRRAVLLIGQNVPPDHLPDSIIAMRYAPYSQIFPSACAVVHQGGVGTTAQALRAGCPTLIVPYSHDQPDNASRVQRLGTSKTIPRKQYQAKRVIKELGELLENPKYAAQASQVGARIRSENGVKIACDAIEQQLHHA</sequence>
<dbReference type="RefSeq" id="WP_012162522.1">
    <property type="nucleotide sequence ID" value="NC_009925.1"/>
</dbReference>
<dbReference type="GO" id="GO:0016758">
    <property type="term" value="F:hexosyltransferase activity"/>
    <property type="evidence" value="ECO:0007669"/>
    <property type="project" value="InterPro"/>
</dbReference>
<evidence type="ECO:0000313" key="4">
    <source>
        <dbReference type="Proteomes" id="UP000000268"/>
    </source>
</evidence>
<dbReference type="InterPro" id="IPR050426">
    <property type="entry name" value="Glycosyltransferase_28"/>
</dbReference>
<protein>
    <submittedName>
        <fullName evidence="3">Glycosyl transferase, family 28, putative</fullName>
    </submittedName>
</protein>
<dbReference type="SUPFAM" id="SSF53756">
    <property type="entry name" value="UDP-Glycosyltransferase/glycogen phosphorylase"/>
    <property type="match status" value="1"/>
</dbReference>
<organism evidence="3 4">
    <name type="scientific">Acaryochloris marina (strain MBIC 11017)</name>
    <dbReference type="NCBI Taxonomy" id="329726"/>
    <lineage>
        <taxon>Bacteria</taxon>
        <taxon>Bacillati</taxon>
        <taxon>Cyanobacteriota</taxon>
        <taxon>Cyanophyceae</taxon>
        <taxon>Acaryochloridales</taxon>
        <taxon>Acaryochloridaceae</taxon>
        <taxon>Acaryochloris</taxon>
    </lineage>
</organism>
<evidence type="ECO:0000313" key="3">
    <source>
        <dbReference type="EMBL" id="ABW27026.1"/>
    </source>
</evidence>
<dbReference type="AlphaFoldDB" id="B0CFK7"/>
<dbReference type="EMBL" id="CP000828">
    <property type="protein sequence ID" value="ABW27026.1"/>
    <property type="molecule type" value="Genomic_DNA"/>
</dbReference>
<proteinExistence type="predicted"/>
<name>B0CFK7_ACAM1</name>
<dbReference type="OrthoDB" id="9805366at2"/>
<dbReference type="Pfam" id="PF06722">
    <property type="entry name" value="EryCIII-like_C"/>
    <property type="match status" value="1"/>
</dbReference>
<evidence type="ECO:0000259" key="1">
    <source>
        <dbReference type="Pfam" id="PF03033"/>
    </source>
</evidence>
<dbReference type="STRING" id="329726.AM1_2011"/>
<dbReference type="GO" id="GO:0005975">
    <property type="term" value="P:carbohydrate metabolic process"/>
    <property type="evidence" value="ECO:0007669"/>
    <property type="project" value="InterPro"/>
</dbReference>
<dbReference type="InterPro" id="IPR010610">
    <property type="entry name" value="EryCIII-like_C"/>
</dbReference>
<evidence type="ECO:0000259" key="2">
    <source>
        <dbReference type="Pfam" id="PF06722"/>
    </source>
</evidence>
<dbReference type="GO" id="GO:0033072">
    <property type="term" value="P:vancomycin biosynthetic process"/>
    <property type="evidence" value="ECO:0007669"/>
    <property type="project" value="UniProtKB-ARBA"/>
</dbReference>
<accession>B0CFK7</accession>
<dbReference type="CDD" id="cd03784">
    <property type="entry name" value="GT1_Gtf-like"/>
    <property type="match status" value="1"/>
</dbReference>
<dbReference type="eggNOG" id="COG1819">
    <property type="taxonomic scope" value="Bacteria"/>
</dbReference>
<reference evidence="3 4" key="1">
    <citation type="journal article" date="2008" name="Proc. Natl. Acad. Sci. U.S.A.">
        <title>Niche adaptation and genome expansion in the chlorophyll d-producing cyanobacterium Acaryochloris marina.</title>
        <authorList>
            <person name="Swingley W.D."/>
            <person name="Chen M."/>
            <person name="Cheung P.C."/>
            <person name="Conrad A.L."/>
            <person name="Dejesa L.C."/>
            <person name="Hao J."/>
            <person name="Honchak B.M."/>
            <person name="Karbach L.E."/>
            <person name="Kurdoglu A."/>
            <person name="Lahiri S."/>
            <person name="Mastrian S.D."/>
            <person name="Miyashita H."/>
            <person name="Page L."/>
            <person name="Ramakrishna P."/>
            <person name="Satoh S."/>
            <person name="Sattley W.M."/>
            <person name="Shimada Y."/>
            <person name="Taylor H.L."/>
            <person name="Tomo T."/>
            <person name="Tsuchiya T."/>
            <person name="Wang Z.T."/>
            <person name="Raymond J."/>
            <person name="Mimuro M."/>
            <person name="Blankenship R.E."/>
            <person name="Touchman J.W."/>
        </authorList>
    </citation>
    <scope>NUCLEOTIDE SEQUENCE [LARGE SCALE GENOMIC DNA]</scope>
    <source>
        <strain evidence="4">MBIC 11017</strain>
    </source>
</reference>